<protein>
    <submittedName>
        <fullName evidence="1">Uncharacterized protein</fullName>
    </submittedName>
</protein>
<dbReference type="EMBL" id="CAVMJV010000066">
    <property type="protein sequence ID" value="CAK5087565.1"/>
    <property type="molecule type" value="Genomic_DNA"/>
</dbReference>
<dbReference type="Proteomes" id="UP001497535">
    <property type="component" value="Unassembled WGS sequence"/>
</dbReference>
<proteinExistence type="predicted"/>
<evidence type="ECO:0000313" key="2">
    <source>
        <dbReference type="Proteomes" id="UP001497535"/>
    </source>
</evidence>
<keyword evidence="2" id="KW-1185">Reference proteome</keyword>
<evidence type="ECO:0000313" key="1">
    <source>
        <dbReference type="EMBL" id="CAK5087565.1"/>
    </source>
</evidence>
<accession>A0ACB1ABW3</accession>
<comment type="caution">
    <text evidence="1">The sequence shown here is derived from an EMBL/GenBank/DDBJ whole genome shotgun (WGS) entry which is preliminary data.</text>
</comment>
<reference evidence="1" key="1">
    <citation type="submission" date="2023-11" db="EMBL/GenBank/DDBJ databases">
        <authorList>
            <person name="Poullet M."/>
        </authorList>
    </citation>
    <scope>NUCLEOTIDE SEQUENCE</scope>
    <source>
        <strain evidence="1">E1834</strain>
    </source>
</reference>
<gene>
    <name evidence="1" type="ORF">MENTE1834_LOCUS35172</name>
</gene>
<organism evidence="1 2">
    <name type="scientific">Meloidogyne enterolobii</name>
    <name type="common">Root-knot nematode worm</name>
    <name type="synonym">Meloidogyne mayaguensis</name>
    <dbReference type="NCBI Taxonomy" id="390850"/>
    <lineage>
        <taxon>Eukaryota</taxon>
        <taxon>Metazoa</taxon>
        <taxon>Ecdysozoa</taxon>
        <taxon>Nematoda</taxon>
        <taxon>Chromadorea</taxon>
        <taxon>Rhabditida</taxon>
        <taxon>Tylenchina</taxon>
        <taxon>Tylenchomorpha</taxon>
        <taxon>Tylenchoidea</taxon>
        <taxon>Meloidogynidae</taxon>
        <taxon>Meloidogyninae</taxon>
        <taxon>Meloidogyne</taxon>
    </lineage>
</organism>
<name>A0ACB1ABW3_MELEN</name>
<sequence length="65" mass="7444">MVMFVMKDIVQYVMGITIRSEAVLLSLWNQKLKSLTDLWLLTSRPCNMSHLATKGITKQTSSQQE</sequence>